<dbReference type="GO" id="GO:0005840">
    <property type="term" value="C:ribosome"/>
    <property type="evidence" value="ECO:0007669"/>
    <property type="project" value="UniProtKB-KW"/>
</dbReference>
<evidence type="ECO:0000256" key="2">
    <source>
        <dbReference type="ARBA" id="ARBA00022528"/>
    </source>
</evidence>
<dbReference type="PIR" id="G90119">
    <property type="entry name" value="G90119"/>
</dbReference>
<dbReference type="SUPFAM" id="SSF50447">
    <property type="entry name" value="Translation proteins"/>
    <property type="match status" value="1"/>
</dbReference>
<keyword evidence="5" id="KW-0687">Ribonucleoprotein</keyword>
<dbReference type="Proteomes" id="UP000242167">
    <property type="component" value="Nucleomorph 3"/>
</dbReference>
<keyword evidence="6" id="KW-0542">Nucleomorph</keyword>
<organism evidence="6 7">
    <name type="scientific">Guillardia theta</name>
    <name type="common">Cryptophyte</name>
    <name type="synonym">Cryptomonas phi</name>
    <dbReference type="NCBI Taxonomy" id="55529"/>
    <lineage>
        <taxon>Eukaryota</taxon>
        <taxon>Cryptophyceae</taxon>
        <taxon>Pyrenomonadales</taxon>
        <taxon>Geminigeraceae</taxon>
        <taxon>Guillardia</taxon>
    </lineage>
</organism>
<evidence type="ECO:0000313" key="7">
    <source>
        <dbReference type="Proteomes" id="UP000242167"/>
    </source>
</evidence>
<proteinExistence type="inferred from homology"/>
<dbReference type="GeneID" id="857122"/>
<evidence type="ECO:0000256" key="3">
    <source>
        <dbReference type="ARBA" id="ARBA00022640"/>
    </source>
</evidence>
<sequence length="98" mass="11478">MVLNFNNNVRNLKCVFLGYKRSIRNQKMDKARMKINCQKNIEIHKQFLGKKLKICNVNSRKKNVGKIIALHGRSNVFIAKFKKPLSPNLVNSEFYIQI</sequence>
<evidence type="ECO:0000256" key="5">
    <source>
        <dbReference type="ARBA" id="ARBA00023274"/>
    </source>
</evidence>
<keyword evidence="2" id="KW-0150">Chloroplast</keyword>
<dbReference type="Gene3D" id="2.40.10.190">
    <property type="entry name" value="translation elongation factor selb, chain A, domain 4"/>
    <property type="match status" value="1"/>
</dbReference>
<evidence type="ECO:0000256" key="4">
    <source>
        <dbReference type="ARBA" id="ARBA00022980"/>
    </source>
</evidence>
<dbReference type="Pfam" id="PF01247">
    <property type="entry name" value="Ribosomal_L35Ae"/>
    <property type="match status" value="1"/>
</dbReference>
<evidence type="ECO:0000256" key="1">
    <source>
        <dbReference type="ARBA" id="ARBA00009269"/>
    </source>
</evidence>
<dbReference type="InterPro" id="IPR038661">
    <property type="entry name" value="Ribosomal_eL33_sf"/>
</dbReference>
<dbReference type="AlphaFoldDB" id="Q98SD1"/>
<accession>Q98SD1</accession>
<protein>
    <submittedName>
        <fullName evidence="6">60S ribosomal protein 35A</fullName>
    </submittedName>
</protein>
<geneLocation type="nucleomorph" evidence="6"/>
<dbReference type="GO" id="GO:1990904">
    <property type="term" value="C:ribonucleoprotein complex"/>
    <property type="evidence" value="ECO:0007669"/>
    <property type="project" value="UniProtKB-KW"/>
</dbReference>
<reference evidence="6 7" key="1">
    <citation type="journal article" date="2001" name="Nature">
        <title>The highly reduced genome of an enslaved algal nucleus.</title>
        <authorList>
            <person name="Douglas S."/>
            <person name="Zauner S."/>
            <person name="Fraunholz M."/>
            <person name="Beaton M."/>
            <person name="Penny S."/>
            <person name="Deng L."/>
            <person name="Wu X."/>
            <person name="Reith M."/>
            <person name="Cavalier-Smith T."/>
            <person name="Maier U."/>
        </authorList>
    </citation>
    <scope>NUCLEOTIDE SEQUENCE [LARGE SCALE GENOMIC DNA]</scope>
</reference>
<name>Q98SD1_GUITH</name>
<keyword evidence="3" id="KW-0934">Plastid</keyword>
<dbReference type="EMBL" id="AF083031">
    <property type="protein sequence ID" value="AAK39653.1"/>
    <property type="molecule type" value="Genomic_DNA"/>
</dbReference>
<dbReference type="GO" id="GO:0003735">
    <property type="term" value="F:structural constituent of ribosome"/>
    <property type="evidence" value="ECO:0007669"/>
    <property type="project" value="InterPro"/>
</dbReference>
<dbReference type="InterPro" id="IPR001780">
    <property type="entry name" value="Ribosomal_eL33"/>
</dbReference>
<comment type="similarity">
    <text evidence="1">Belongs to the eukaryotic ribosomal protein eL33 family.</text>
</comment>
<dbReference type="RefSeq" id="XP_001713344.1">
    <property type="nucleotide sequence ID" value="XM_001713292.1"/>
</dbReference>
<evidence type="ECO:0000313" key="6">
    <source>
        <dbReference type="EMBL" id="AAK39653.1"/>
    </source>
</evidence>
<keyword evidence="4 6" id="KW-0689">Ribosomal protein</keyword>
<gene>
    <name evidence="6" type="primary">rpl35A</name>
</gene>
<dbReference type="InterPro" id="IPR009000">
    <property type="entry name" value="Transl_B-barrel_sf"/>
</dbReference>
<dbReference type="GO" id="GO:0006412">
    <property type="term" value="P:translation"/>
    <property type="evidence" value="ECO:0007669"/>
    <property type="project" value="InterPro"/>
</dbReference>